<gene>
    <name evidence="3" type="ORF">Tci_043578</name>
</gene>
<comment type="caution">
    <text evidence="3">The sequence shown here is derived from an EMBL/GenBank/DDBJ whole genome shotgun (WGS) entry which is preliminary data.</text>
</comment>
<evidence type="ECO:0000256" key="1">
    <source>
        <dbReference type="SAM" id="MobiDB-lite"/>
    </source>
</evidence>
<feature type="domain" description="Retrotransposon gag" evidence="2">
    <location>
        <begin position="19"/>
        <end position="64"/>
    </location>
</feature>
<reference evidence="3" key="1">
    <citation type="journal article" date="2019" name="Sci. Rep.">
        <title>Draft genome of Tanacetum cinerariifolium, the natural source of mosquito coil.</title>
        <authorList>
            <person name="Yamashiro T."/>
            <person name="Shiraishi A."/>
            <person name="Satake H."/>
            <person name="Nakayama K."/>
        </authorList>
    </citation>
    <scope>NUCLEOTIDE SEQUENCE</scope>
</reference>
<evidence type="ECO:0000259" key="2">
    <source>
        <dbReference type="Pfam" id="PF03732"/>
    </source>
</evidence>
<evidence type="ECO:0000313" key="3">
    <source>
        <dbReference type="EMBL" id="GEU71600.1"/>
    </source>
</evidence>
<feature type="compositionally biased region" description="Basic and acidic residues" evidence="1">
    <location>
        <begin position="102"/>
        <end position="112"/>
    </location>
</feature>
<protein>
    <submittedName>
        <fullName evidence="3">Zinc finger, CCHC-type, retrotransposon Gag domain protein</fullName>
    </submittedName>
</protein>
<dbReference type="EMBL" id="BKCJ010006334">
    <property type="protein sequence ID" value="GEU71600.1"/>
    <property type="molecule type" value="Genomic_DNA"/>
</dbReference>
<proteinExistence type="predicted"/>
<accession>A0A6L2MD49</accession>
<organism evidence="3">
    <name type="scientific">Tanacetum cinerariifolium</name>
    <name type="common">Dalmatian daisy</name>
    <name type="synonym">Chrysanthemum cinerariifolium</name>
    <dbReference type="NCBI Taxonomy" id="118510"/>
    <lineage>
        <taxon>Eukaryota</taxon>
        <taxon>Viridiplantae</taxon>
        <taxon>Streptophyta</taxon>
        <taxon>Embryophyta</taxon>
        <taxon>Tracheophyta</taxon>
        <taxon>Spermatophyta</taxon>
        <taxon>Magnoliopsida</taxon>
        <taxon>eudicotyledons</taxon>
        <taxon>Gunneridae</taxon>
        <taxon>Pentapetalae</taxon>
        <taxon>asterids</taxon>
        <taxon>campanulids</taxon>
        <taxon>Asterales</taxon>
        <taxon>Asteraceae</taxon>
        <taxon>Asteroideae</taxon>
        <taxon>Anthemideae</taxon>
        <taxon>Anthemidinae</taxon>
        <taxon>Tanacetum</taxon>
    </lineage>
</organism>
<dbReference type="AlphaFoldDB" id="A0A6L2MD49"/>
<dbReference type="InterPro" id="IPR005162">
    <property type="entry name" value="Retrotrans_gag_dom"/>
</dbReference>
<feature type="region of interest" description="Disordered" evidence="1">
    <location>
        <begin position="102"/>
        <end position="132"/>
    </location>
</feature>
<dbReference type="Pfam" id="PF03732">
    <property type="entry name" value="Retrotrans_gag"/>
    <property type="match status" value="1"/>
</dbReference>
<name>A0A6L2MD49_TANCI</name>
<sequence>MTFRRRRKVYKKGEEWLGLFSWKEFKDLFNAEYALSEEIDKIREKFQTLMQTNESVNELWKKFKVERFQKMLRDEIQDVVSPFKYTTLTDLLSTARMREADLQRMKSKEVKESKRKLEHGDQDPKKPKHDHA</sequence>